<reference evidence="19 20" key="1">
    <citation type="submission" date="2020-04" db="EMBL/GenBank/DDBJ databases">
        <title>Chromosome-level genome assembly of a cyprinid fish Onychostoma macrolepis by integration of Nanopore Sequencing, Bionano and Hi-C technology.</title>
        <authorList>
            <person name="Wang D."/>
        </authorList>
    </citation>
    <scope>NUCLEOTIDE SEQUENCE [LARGE SCALE GENOMIC DNA]</scope>
    <source>
        <strain evidence="19">SWU-2019</strain>
        <tissue evidence="19">Muscle</tissue>
    </source>
</reference>
<comment type="caution">
    <text evidence="19">The sequence shown here is derived from an EMBL/GenBank/DDBJ whole genome shotgun (WGS) entry which is preliminary data.</text>
</comment>
<keyword evidence="14" id="KW-0051">Antiviral defense</keyword>
<dbReference type="Gene3D" id="2.170.150.30">
    <property type="entry name" value="RIG-I-like receptor, C-terminal regulatory domain"/>
    <property type="match status" value="1"/>
</dbReference>
<dbReference type="GO" id="GO:0003727">
    <property type="term" value="F:single-stranded RNA binding"/>
    <property type="evidence" value="ECO:0007669"/>
    <property type="project" value="TreeGrafter"/>
</dbReference>
<evidence type="ECO:0000256" key="15">
    <source>
        <dbReference type="ARBA" id="ARBA00049390"/>
    </source>
</evidence>
<keyword evidence="9" id="KW-0347">Helicase</keyword>
<evidence type="ECO:0000256" key="10">
    <source>
        <dbReference type="ARBA" id="ARBA00022833"/>
    </source>
</evidence>
<dbReference type="SUPFAM" id="SSF52540">
    <property type="entry name" value="P-loop containing nucleoside triphosphate hydrolases"/>
    <property type="match status" value="1"/>
</dbReference>
<dbReference type="InterPro" id="IPR001650">
    <property type="entry name" value="Helicase_C-like"/>
</dbReference>
<evidence type="ECO:0000313" key="19">
    <source>
        <dbReference type="EMBL" id="KAF4116227.1"/>
    </source>
</evidence>
<feature type="domain" description="RLR CTR" evidence="18">
    <location>
        <begin position="593"/>
        <end position="720"/>
    </location>
</feature>
<evidence type="ECO:0000256" key="6">
    <source>
        <dbReference type="ARBA" id="ARBA00022723"/>
    </source>
</evidence>
<dbReference type="CDD" id="cd12090">
    <property type="entry name" value="MDA5_ID"/>
    <property type="match status" value="1"/>
</dbReference>
<dbReference type="Pfam" id="PF04851">
    <property type="entry name" value="ResIII"/>
    <property type="match status" value="1"/>
</dbReference>
<dbReference type="GO" id="GO:0039536">
    <property type="term" value="P:negative regulation of RIG-I signaling pathway"/>
    <property type="evidence" value="ECO:0007669"/>
    <property type="project" value="TreeGrafter"/>
</dbReference>
<dbReference type="GO" id="GO:0008270">
    <property type="term" value="F:zinc ion binding"/>
    <property type="evidence" value="ECO:0007669"/>
    <property type="project" value="TreeGrafter"/>
</dbReference>
<evidence type="ECO:0000256" key="2">
    <source>
        <dbReference type="ARBA" id="ARBA00006866"/>
    </source>
</evidence>
<evidence type="ECO:0000256" key="3">
    <source>
        <dbReference type="ARBA" id="ARBA00012552"/>
    </source>
</evidence>
<dbReference type="InterPro" id="IPR014001">
    <property type="entry name" value="Helicase_ATP-bd"/>
</dbReference>
<dbReference type="Gene3D" id="3.40.50.300">
    <property type="entry name" value="P-loop containing nucleotide triphosphate hydrolases"/>
    <property type="match status" value="2"/>
</dbReference>
<evidence type="ECO:0000313" key="20">
    <source>
        <dbReference type="Proteomes" id="UP000579812"/>
    </source>
</evidence>
<gene>
    <name evidence="19" type="ORF">G5714_003716</name>
</gene>
<dbReference type="Pfam" id="PF00271">
    <property type="entry name" value="Helicase_C"/>
    <property type="match status" value="1"/>
</dbReference>
<dbReference type="OrthoDB" id="416741at2759"/>
<dbReference type="SMART" id="SM00487">
    <property type="entry name" value="DEXDc"/>
    <property type="match status" value="1"/>
</dbReference>
<dbReference type="GO" id="GO:0005524">
    <property type="term" value="F:ATP binding"/>
    <property type="evidence" value="ECO:0007669"/>
    <property type="project" value="UniProtKB-KW"/>
</dbReference>
<keyword evidence="20" id="KW-1185">Reference proteome</keyword>
<comment type="similarity">
    <text evidence="2">Belongs to the helicase family. RLR subfamily.</text>
</comment>
<evidence type="ECO:0000256" key="7">
    <source>
        <dbReference type="ARBA" id="ARBA00022741"/>
    </source>
</evidence>
<dbReference type="EMBL" id="JAAMOB010000003">
    <property type="protein sequence ID" value="KAF4116227.1"/>
    <property type="molecule type" value="Genomic_DNA"/>
</dbReference>
<dbReference type="InterPro" id="IPR006935">
    <property type="entry name" value="Helicase/UvrB_N"/>
</dbReference>
<keyword evidence="10" id="KW-0862">Zinc</keyword>
<evidence type="ECO:0000256" key="9">
    <source>
        <dbReference type="ARBA" id="ARBA00022806"/>
    </source>
</evidence>
<feature type="domain" description="Helicase ATP-binding" evidence="16">
    <location>
        <begin position="64"/>
        <end position="242"/>
    </location>
</feature>
<dbReference type="AlphaFoldDB" id="A0A7J6DAA5"/>
<protein>
    <recommendedName>
        <fullName evidence="3">RNA helicase</fullName>
        <ecNumber evidence="3">3.6.4.13</ecNumber>
    </recommendedName>
</protein>
<dbReference type="EC" id="3.6.4.13" evidence="3"/>
<dbReference type="PROSITE" id="PS51194">
    <property type="entry name" value="HELICASE_CTER"/>
    <property type="match status" value="1"/>
</dbReference>
<name>A0A7J6DAA5_9TELE</name>
<evidence type="ECO:0000256" key="13">
    <source>
        <dbReference type="ARBA" id="ARBA00022884"/>
    </source>
</evidence>
<dbReference type="Proteomes" id="UP000579812">
    <property type="component" value="Unassembled WGS sequence"/>
</dbReference>
<keyword evidence="12" id="KW-0391">Immunity</keyword>
<dbReference type="Pfam" id="PF11648">
    <property type="entry name" value="RIG-I_C-RD"/>
    <property type="match status" value="1"/>
</dbReference>
<keyword evidence="5" id="KW-0399">Innate immunity</keyword>
<dbReference type="GO" id="GO:0003724">
    <property type="term" value="F:RNA helicase activity"/>
    <property type="evidence" value="ECO:0007669"/>
    <property type="project" value="UniProtKB-EC"/>
</dbReference>
<keyword evidence="6" id="KW-0479">Metal-binding</keyword>
<dbReference type="InterPro" id="IPR027417">
    <property type="entry name" value="P-loop_NTPase"/>
</dbReference>
<dbReference type="PANTHER" id="PTHR14074">
    <property type="entry name" value="HELICASE WITH DEATH DOMAIN-RELATED"/>
    <property type="match status" value="1"/>
</dbReference>
<evidence type="ECO:0000259" key="17">
    <source>
        <dbReference type="PROSITE" id="PS51194"/>
    </source>
</evidence>
<evidence type="ECO:0000256" key="8">
    <source>
        <dbReference type="ARBA" id="ARBA00022801"/>
    </source>
</evidence>
<evidence type="ECO:0000256" key="1">
    <source>
        <dbReference type="ARBA" id="ARBA00004496"/>
    </source>
</evidence>
<keyword evidence="11" id="KW-0067">ATP-binding</keyword>
<dbReference type="InterPro" id="IPR041204">
    <property type="entry name" value="RIG-I-like_C"/>
</dbReference>
<evidence type="ECO:0000259" key="18">
    <source>
        <dbReference type="PROSITE" id="PS51789"/>
    </source>
</evidence>
<keyword evidence="7" id="KW-0547">Nucleotide-binding</keyword>
<dbReference type="GO" id="GO:0016787">
    <property type="term" value="F:hydrolase activity"/>
    <property type="evidence" value="ECO:0007669"/>
    <property type="project" value="UniProtKB-KW"/>
</dbReference>
<keyword evidence="8" id="KW-0378">Hydrolase</keyword>
<evidence type="ECO:0000256" key="11">
    <source>
        <dbReference type="ARBA" id="ARBA00022840"/>
    </source>
</evidence>
<sequence length="727" mass="82462">MSFISSCQALSLFWFRFSAPQANKGTGLKTDEVQLLKATLRPLTTTVTAAQMDCNLRPYQEEVVQAALRGENSIIWLPTGGGKTRAAVYITKKHLETTTNAKVAVLVNKVHLVDQHFAKEFKPYLGSICKMTAISGDSNEKDLFGSLVRASDLVICTAQILENALINMEEEKHVELTDFTLLVIDECHHTQKESVYNKIMGRYVEKKVRKEGNLPQILGLTASPGTGGNRQLDKAVEHVLQICANLDSVIVSTKNFTPVLQKVVPRPKKQYDIVEKRALDPFGDHLKVMMLMIHEFMPSTVSCSLREMGTQEYEADVVELETKGVKNENRLIAQCALHLRKYNDALLINDTVRMVDAFQGLDEFYNSRKTKLLDGTDVFLQGLFDENRVELKQLASNARYENPKLARLQRTLQDEFKDEKSRGILFSKTRRGTRCLFDWVNSNTALQRVNIRAGSLTGAGTGANHMTQNEQKETINHFRKGILNLLISTSVAEEGLDIPECNLVVRYGLLTNEIAQQQASGRARALNSVYSVVAEEGGREIRREHINEYLESLTAKAIDQVQQMSPRDFRRKITELQQIAVMIRIQAEKKKDEKKQRYSPGQVQFQCRGCFLLVCGGEDLRKIENTHHVNINTEFERHYRAGGQVVLERSFEDWEPGRVISCKNCGKEWGMEIKFKKVVILPCLKIKSFSLKTPGGKSTPKKWKDVEFQVKEFDFIEDMSSRFPDLD</sequence>
<comment type="catalytic activity">
    <reaction evidence="15">
        <text>ATP + H2O = ADP + phosphate + H(+)</text>
        <dbReference type="Rhea" id="RHEA:13065"/>
        <dbReference type="ChEBI" id="CHEBI:15377"/>
        <dbReference type="ChEBI" id="CHEBI:15378"/>
        <dbReference type="ChEBI" id="CHEBI:30616"/>
        <dbReference type="ChEBI" id="CHEBI:43474"/>
        <dbReference type="ChEBI" id="CHEBI:456216"/>
        <dbReference type="EC" id="3.6.4.13"/>
    </reaction>
    <physiologicalReaction direction="left-to-right" evidence="15">
        <dbReference type="Rhea" id="RHEA:13066"/>
    </physiologicalReaction>
</comment>
<keyword evidence="4" id="KW-0963">Cytoplasm</keyword>
<dbReference type="GO" id="GO:0003677">
    <property type="term" value="F:DNA binding"/>
    <property type="evidence" value="ECO:0007669"/>
    <property type="project" value="InterPro"/>
</dbReference>
<comment type="subcellular location">
    <subcellularLocation>
        <location evidence="1">Cytoplasm</location>
    </subcellularLocation>
</comment>
<dbReference type="GO" id="GO:0002753">
    <property type="term" value="P:cytoplasmic pattern recognition receptor signaling pathway"/>
    <property type="evidence" value="ECO:0007669"/>
    <property type="project" value="TreeGrafter"/>
</dbReference>
<dbReference type="SMART" id="SM00490">
    <property type="entry name" value="HELICc"/>
    <property type="match status" value="1"/>
</dbReference>
<dbReference type="Gene3D" id="1.20.1320.30">
    <property type="match status" value="1"/>
</dbReference>
<accession>A0A7J6DAA5</accession>
<feature type="domain" description="Helicase C-terminal" evidence="17">
    <location>
        <begin position="411"/>
        <end position="565"/>
    </location>
</feature>
<organism evidence="19 20">
    <name type="scientific">Onychostoma macrolepis</name>
    <dbReference type="NCBI Taxonomy" id="369639"/>
    <lineage>
        <taxon>Eukaryota</taxon>
        <taxon>Metazoa</taxon>
        <taxon>Chordata</taxon>
        <taxon>Craniata</taxon>
        <taxon>Vertebrata</taxon>
        <taxon>Euteleostomi</taxon>
        <taxon>Actinopterygii</taxon>
        <taxon>Neopterygii</taxon>
        <taxon>Teleostei</taxon>
        <taxon>Ostariophysi</taxon>
        <taxon>Cypriniformes</taxon>
        <taxon>Cyprinidae</taxon>
        <taxon>Acrossocheilinae</taxon>
        <taxon>Onychostoma</taxon>
    </lineage>
</organism>
<evidence type="ECO:0000256" key="4">
    <source>
        <dbReference type="ARBA" id="ARBA00022490"/>
    </source>
</evidence>
<evidence type="ECO:0000256" key="12">
    <source>
        <dbReference type="ARBA" id="ARBA00022859"/>
    </source>
</evidence>
<dbReference type="InterPro" id="IPR051363">
    <property type="entry name" value="RLR_Helicase"/>
</dbReference>
<dbReference type="GO" id="GO:0003725">
    <property type="term" value="F:double-stranded RNA binding"/>
    <property type="evidence" value="ECO:0007669"/>
    <property type="project" value="TreeGrafter"/>
</dbReference>
<evidence type="ECO:0000256" key="5">
    <source>
        <dbReference type="ARBA" id="ARBA00022588"/>
    </source>
</evidence>
<proteinExistence type="inferred from homology"/>
<evidence type="ECO:0000259" key="16">
    <source>
        <dbReference type="PROSITE" id="PS51192"/>
    </source>
</evidence>
<dbReference type="GO" id="GO:0005737">
    <property type="term" value="C:cytoplasm"/>
    <property type="evidence" value="ECO:0007669"/>
    <property type="project" value="UniProtKB-SubCell"/>
</dbReference>
<dbReference type="PROSITE" id="PS51789">
    <property type="entry name" value="RLR_CTR"/>
    <property type="match status" value="1"/>
</dbReference>
<evidence type="ECO:0000256" key="14">
    <source>
        <dbReference type="ARBA" id="ARBA00023118"/>
    </source>
</evidence>
<dbReference type="GO" id="GO:0140374">
    <property type="term" value="P:antiviral innate immune response"/>
    <property type="evidence" value="ECO:0007669"/>
    <property type="project" value="TreeGrafter"/>
</dbReference>
<dbReference type="InterPro" id="IPR021673">
    <property type="entry name" value="RLR_CTR"/>
</dbReference>
<dbReference type="PANTHER" id="PTHR14074:SF7">
    <property type="entry name" value="ATP-DEPENDENT RNA HELICASE DHX58"/>
    <property type="match status" value="1"/>
</dbReference>
<dbReference type="PROSITE" id="PS51192">
    <property type="entry name" value="HELICASE_ATP_BIND_1"/>
    <property type="match status" value="1"/>
</dbReference>
<keyword evidence="13" id="KW-0694">RNA-binding</keyword>
<dbReference type="Pfam" id="PF18119">
    <property type="entry name" value="RIG-I_C"/>
    <property type="match status" value="1"/>
</dbReference>
<dbReference type="InterPro" id="IPR038557">
    <property type="entry name" value="RLR_C_sf"/>
</dbReference>